<evidence type="ECO:0000256" key="1">
    <source>
        <dbReference type="SAM" id="MobiDB-lite"/>
    </source>
</evidence>
<gene>
    <name evidence="3" type="ORF">GL284_05080</name>
</gene>
<protein>
    <submittedName>
        <fullName evidence="3">HNH endonuclease</fullName>
    </submittedName>
</protein>
<name>A0A6L6IUV3_9RHOB</name>
<dbReference type="Proteomes" id="UP000478740">
    <property type="component" value="Unassembled WGS sequence"/>
</dbReference>
<dbReference type="AlphaFoldDB" id="A0A6L6IUV3"/>
<keyword evidence="3" id="KW-0540">Nuclease</keyword>
<keyword evidence="3" id="KW-0378">Hydrolase</keyword>
<organism evidence="3 4">
    <name type="scientific">Paracoccus shanxieyensis</name>
    <dbReference type="NCBI Taxonomy" id="2675752"/>
    <lineage>
        <taxon>Bacteria</taxon>
        <taxon>Pseudomonadati</taxon>
        <taxon>Pseudomonadota</taxon>
        <taxon>Alphaproteobacteria</taxon>
        <taxon>Rhodobacterales</taxon>
        <taxon>Paracoccaceae</taxon>
        <taxon>Paracoccus</taxon>
    </lineage>
</organism>
<feature type="region of interest" description="Disordered" evidence="1">
    <location>
        <begin position="281"/>
        <end position="306"/>
    </location>
</feature>
<evidence type="ECO:0000313" key="4">
    <source>
        <dbReference type="Proteomes" id="UP000478740"/>
    </source>
</evidence>
<evidence type="ECO:0000259" key="2">
    <source>
        <dbReference type="Pfam" id="PF13391"/>
    </source>
</evidence>
<dbReference type="EMBL" id="WMII01000003">
    <property type="protein sequence ID" value="MTH63639.1"/>
    <property type="molecule type" value="Genomic_DNA"/>
</dbReference>
<proteinExistence type="predicted"/>
<reference evidence="3 4" key="1">
    <citation type="submission" date="2019-11" db="EMBL/GenBank/DDBJ databases">
        <authorList>
            <person name="Dong K."/>
        </authorList>
    </citation>
    <scope>NUCLEOTIDE SEQUENCE [LARGE SCALE GENOMIC DNA]</scope>
    <source>
        <strain evidence="3 4">DK608</strain>
    </source>
</reference>
<feature type="domain" description="HNH nuclease" evidence="2">
    <location>
        <begin position="203"/>
        <end position="251"/>
    </location>
</feature>
<keyword evidence="4" id="KW-1185">Reference proteome</keyword>
<sequence>MAVNLVIAVTDGDWFEMLRQHPNLGEVNFWAPSAANFRALRPGELFLFKLHAPRNVIVGGGVFTYANALPCSLAWEAFGVANGARSAQEMRARIARYRRSDPSDRSDFQIGCRILTQPFFFHEADWIPVPQSWAPNIVSFKTYSTGDAEGLALWNAVNDRMNRQQFVGMAEDQGRYGDPQLIRPRLGQGAFRVLVTDLYQRRCAITQERTLPALEAAHIRPYGEGGGHEAQNGLLLRRDIHSLFDGGYVTVTPENRFEVSRRIREEFDNGRHYYELHGRSISLPTDEGSRPDPAFLQWHNENRFNG</sequence>
<accession>A0A6L6IUV3</accession>
<dbReference type="GO" id="GO:0004519">
    <property type="term" value="F:endonuclease activity"/>
    <property type="evidence" value="ECO:0007669"/>
    <property type="project" value="UniProtKB-KW"/>
</dbReference>
<keyword evidence="3" id="KW-0255">Endonuclease</keyword>
<dbReference type="Pfam" id="PF13391">
    <property type="entry name" value="HNH_2"/>
    <property type="match status" value="1"/>
</dbReference>
<evidence type="ECO:0000313" key="3">
    <source>
        <dbReference type="EMBL" id="MTH63639.1"/>
    </source>
</evidence>
<dbReference type="InterPro" id="IPR003615">
    <property type="entry name" value="HNH_nuc"/>
</dbReference>
<dbReference type="RefSeq" id="WP_155043551.1">
    <property type="nucleotide sequence ID" value="NZ_WMIH01000002.1"/>
</dbReference>
<comment type="caution">
    <text evidence="3">The sequence shown here is derived from an EMBL/GenBank/DDBJ whole genome shotgun (WGS) entry which is preliminary data.</text>
</comment>